<organism evidence="1 2">
    <name type="scientific">Methylobacterium nodulans (strain LMG 21967 / CNCM I-2342 / ORS 2060)</name>
    <dbReference type="NCBI Taxonomy" id="460265"/>
    <lineage>
        <taxon>Bacteria</taxon>
        <taxon>Pseudomonadati</taxon>
        <taxon>Pseudomonadota</taxon>
        <taxon>Alphaproteobacteria</taxon>
        <taxon>Hyphomicrobiales</taxon>
        <taxon>Methylobacteriaceae</taxon>
        <taxon>Methylobacterium</taxon>
    </lineage>
</organism>
<evidence type="ECO:0000313" key="1">
    <source>
        <dbReference type="EMBL" id="ACL56564.1"/>
    </source>
</evidence>
<reference evidence="1 2" key="1">
    <citation type="submission" date="2009-01" db="EMBL/GenBank/DDBJ databases">
        <title>Complete sequence of chromosome of Methylobacterium nodulans ORS 2060.</title>
        <authorList>
            <consortium name="US DOE Joint Genome Institute"/>
            <person name="Lucas S."/>
            <person name="Copeland A."/>
            <person name="Lapidus A."/>
            <person name="Glavina del Rio T."/>
            <person name="Dalin E."/>
            <person name="Tice H."/>
            <person name="Bruce D."/>
            <person name="Goodwin L."/>
            <person name="Pitluck S."/>
            <person name="Sims D."/>
            <person name="Brettin T."/>
            <person name="Detter J.C."/>
            <person name="Han C."/>
            <person name="Larimer F."/>
            <person name="Land M."/>
            <person name="Hauser L."/>
            <person name="Kyrpides N."/>
            <person name="Ivanova N."/>
            <person name="Marx C.J."/>
            <person name="Richardson P."/>
        </authorList>
    </citation>
    <scope>NUCLEOTIDE SEQUENCE [LARGE SCALE GENOMIC DNA]</scope>
    <source>
        <strain evidence="2">LMG 21967 / CNCM I-2342 / ORS 2060</strain>
    </source>
</reference>
<dbReference type="Proteomes" id="UP000008207">
    <property type="component" value="Chromosome"/>
</dbReference>
<sequence length="51" mass="5067">MIALAFLGLVAAAAVNASLVLVAADRLTPKTPVLPLVAGNENEILAAKLAA</sequence>
<keyword evidence="2" id="KW-1185">Reference proteome</keyword>
<name>B8IPR4_METNO</name>
<proteinExistence type="predicted"/>
<evidence type="ECO:0000313" key="2">
    <source>
        <dbReference type="Proteomes" id="UP000008207"/>
    </source>
</evidence>
<dbReference type="EMBL" id="CP001349">
    <property type="protein sequence ID" value="ACL56564.1"/>
    <property type="molecule type" value="Genomic_DNA"/>
</dbReference>
<dbReference type="RefSeq" id="WP_015928259.1">
    <property type="nucleotide sequence ID" value="NC_011894.1"/>
</dbReference>
<dbReference type="AlphaFoldDB" id="B8IPR4"/>
<accession>B8IPR4</accession>
<protein>
    <submittedName>
        <fullName evidence="1">Uncharacterized protein</fullName>
    </submittedName>
</protein>
<dbReference type="HOGENOM" id="CLU_3100714_0_0_5"/>
<dbReference type="KEGG" id="mno:Mnod_1572"/>
<gene>
    <name evidence="1" type="ordered locus">Mnod_1572</name>
</gene>
<dbReference type="eggNOG" id="ENOG5030X7K">
    <property type="taxonomic scope" value="Bacteria"/>
</dbReference>